<dbReference type="EMBL" id="JAMRDG010000001">
    <property type="protein sequence ID" value="KAJ3703331.1"/>
    <property type="molecule type" value="Genomic_DNA"/>
</dbReference>
<dbReference type="PRINTS" id="PR00080">
    <property type="entry name" value="SDRFAMILY"/>
</dbReference>
<dbReference type="FunFam" id="3.40.50.720:FF:000084">
    <property type="entry name" value="Short-chain dehydrogenase reductase"/>
    <property type="match status" value="1"/>
</dbReference>
<proteinExistence type="predicted"/>
<dbReference type="SUPFAM" id="SSF51735">
    <property type="entry name" value="NAD(P)-binding Rossmann-fold domains"/>
    <property type="match status" value="1"/>
</dbReference>
<organism evidence="3 4">
    <name type="scientific">Rhynchospora tenuis</name>
    <dbReference type="NCBI Taxonomy" id="198213"/>
    <lineage>
        <taxon>Eukaryota</taxon>
        <taxon>Viridiplantae</taxon>
        <taxon>Streptophyta</taxon>
        <taxon>Embryophyta</taxon>
        <taxon>Tracheophyta</taxon>
        <taxon>Spermatophyta</taxon>
        <taxon>Magnoliopsida</taxon>
        <taxon>Liliopsida</taxon>
        <taxon>Poales</taxon>
        <taxon>Cyperaceae</taxon>
        <taxon>Cyperoideae</taxon>
        <taxon>Rhynchosporeae</taxon>
        <taxon>Rhynchospora</taxon>
    </lineage>
</organism>
<protein>
    <recommendedName>
        <fullName evidence="5">Tropinone reductase</fullName>
    </recommendedName>
</protein>
<gene>
    <name evidence="3" type="ORF">LUZ61_007036</name>
</gene>
<dbReference type="NCBIfam" id="NF005559">
    <property type="entry name" value="PRK07231.1"/>
    <property type="match status" value="1"/>
</dbReference>
<evidence type="ECO:0000256" key="2">
    <source>
        <dbReference type="ARBA" id="ARBA00023002"/>
    </source>
</evidence>
<dbReference type="PANTHER" id="PTHR42898">
    <property type="entry name" value="TROPINONE REDUCTASE"/>
    <property type="match status" value="1"/>
</dbReference>
<comment type="caution">
    <text evidence="3">The sequence shown here is derived from an EMBL/GenBank/DDBJ whole genome shotgun (WGS) entry which is preliminary data.</text>
</comment>
<keyword evidence="4" id="KW-1185">Reference proteome</keyword>
<dbReference type="InterPro" id="IPR002347">
    <property type="entry name" value="SDR_fam"/>
</dbReference>
<dbReference type="InterPro" id="IPR020904">
    <property type="entry name" value="Sc_DH/Rdtase_CS"/>
</dbReference>
<keyword evidence="1" id="KW-0521">NADP</keyword>
<keyword evidence="2" id="KW-0560">Oxidoreductase</keyword>
<dbReference type="PRINTS" id="PR00081">
    <property type="entry name" value="GDHRDH"/>
</dbReference>
<dbReference type="Proteomes" id="UP001210211">
    <property type="component" value="Unassembled WGS sequence"/>
</dbReference>
<sequence length="286" mass="31041">MTMENGNRSKRWSLAGETALVTGGSKGIGYAIVEELAELGATVHTCSRNEEELKKCLQQWKEKKFKVTGSVCDVSSRTERENLMETVKSVFQGRLTILVNNAGTGFIKAAEEITEKEYSFLMATNLESAFHITQLAHPLLKASGGGSVVFNSSLAGLQGIENLSLYCATKGAMNQLTKSLACEWAKCNIRCNAVAPGAIETPLMKPVFDDENRKAKQLAVIPQGRGGQPEEVAALVAFLCMPAASYITGQIIAVDGGRSINGNMKNRCRETNQLKRKSNQEHLPLI</sequence>
<dbReference type="PANTHER" id="PTHR42898:SF6">
    <property type="entry name" value="NADP-DEPENDENT MANNITOL DEHYDROGENASE"/>
    <property type="match status" value="1"/>
</dbReference>
<dbReference type="Pfam" id="PF13561">
    <property type="entry name" value="adh_short_C2"/>
    <property type="match status" value="1"/>
</dbReference>
<reference evidence="3 4" key="1">
    <citation type="journal article" date="2022" name="Cell">
        <title>Repeat-based holocentromeres influence genome architecture and karyotype evolution.</title>
        <authorList>
            <person name="Hofstatter P.G."/>
            <person name="Thangavel G."/>
            <person name="Lux T."/>
            <person name="Neumann P."/>
            <person name="Vondrak T."/>
            <person name="Novak P."/>
            <person name="Zhang M."/>
            <person name="Costa L."/>
            <person name="Castellani M."/>
            <person name="Scott A."/>
            <person name="Toegelov H."/>
            <person name="Fuchs J."/>
            <person name="Mata-Sucre Y."/>
            <person name="Dias Y."/>
            <person name="Vanzela A.L.L."/>
            <person name="Huettel B."/>
            <person name="Almeida C.C.S."/>
            <person name="Simkova H."/>
            <person name="Souza G."/>
            <person name="Pedrosa-Harand A."/>
            <person name="Macas J."/>
            <person name="Mayer K.F.X."/>
            <person name="Houben A."/>
            <person name="Marques A."/>
        </authorList>
    </citation>
    <scope>NUCLEOTIDE SEQUENCE [LARGE SCALE GENOMIC DNA]</scope>
    <source>
        <strain evidence="3">RhyTen1mFocal</strain>
    </source>
</reference>
<dbReference type="InterPro" id="IPR045000">
    <property type="entry name" value="TR"/>
</dbReference>
<accession>A0AAD6EW55</accession>
<dbReference type="PROSITE" id="PS00061">
    <property type="entry name" value="ADH_SHORT"/>
    <property type="match status" value="1"/>
</dbReference>
<dbReference type="InterPro" id="IPR036291">
    <property type="entry name" value="NAD(P)-bd_dom_sf"/>
</dbReference>
<evidence type="ECO:0000256" key="1">
    <source>
        <dbReference type="ARBA" id="ARBA00022857"/>
    </source>
</evidence>
<dbReference type="GO" id="GO:0016491">
    <property type="term" value="F:oxidoreductase activity"/>
    <property type="evidence" value="ECO:0007669"/>
    <property type="project" value="UniProtKB-KW"/>
</dbReference>
<evidence type="ECO:0000313" key="3">
    <source>
        <dbReference type="EMBL" id="KAJ3703331.1"/>
    </source>
</evidence>
<dbReference type="AlphaFoldDB" id="A0AAD6EW55"/>
<dbReference type="Gene3D" id="3.40.50.720">
    <property type="entry name" value="NAD(P)-binding Rossmann-like Domain"/>
    <property type="match status" value="1"/>
</dbReference>
<name>A0AAD6EW55_9POAL</name>
<evidence type="ECO:0000313" key="4">
    <source>
        <dbReference type="Proteomes" id="UP001210211"/>
    </source>
</evidence>
<evidence type="ECO:0008006" key="5">
    <source>
        <dbReference type="Google" id="ProtNLM"/>
    </source>
</evidence>